<keyword evidence="2" id="KW-1185">Reference proteome</keyword>
<name>A0ABS5TTW6_9ACTN</name>
<protein>
    <recommendedName>
        <fullName evidence="3">WXG100 family type VII secretion target</fullName>
    </recommendedName>
</protein>
<organism evidence="1 2">
    <name type="scientific">Kineosporia corallincola</name>
    <dbReference type="NCBI Taxonomy" id="2835133"/>
    <lineage>
        <taxon>Bacteria</taxon>
        <taxon>Bacillati</taxon>
        <taxon>Actinomycetota</taxon>
        <taxon>Actinomycetes</taxon>
        <taxon>Kineosporiales</taxon>
        <taxon>Kineosporiaceae</taxon>
        <taxon>Kineosporia</taxon>
    </lineage>
</organism>
<sequence>MANVAQNFQSTDAGLRALNLALTEQIDNMKKADTAIEHLVSQINANFQASACTTWVQKIDQWHENYRKVTSEVQMLTDNLQLAANAVNSAHDDAVSMAGGVDVSPAGGLVYSTLTNG</sequence>
<evidence type="ECO:0000313" key="1">
    <source>
        <dbReference type="EMBL" id="MBT0774251.1"/>
    </source>
</evidence>
<dbReference type="RefSeq" id="WP_214160791.1">
    <property type="nucleotide sequence ID" value="NZ_JAHBAY010000026.1"/>
</dbReference>
<reference evidence="1 2" key="1">
    <citation type="submission" date="2021-05" db="EMBL/GenBank/DDBJ databases">
        <title>Kineosporia and Streptomyces sp. nov. two new marine actinobacteria isolated from Coral.</title>
        <authorList>
            <person name="Buangrab K."/>
            <person name="Sutthacheep M."/>
            <person name="Yeemin T."/>
            <person name="Harunari E."/>
            <person name="Igarashi Y."/>
            <person name="Kanchanasin P."/>
            <person name="Tanasupawat S."/>
            <person name="Phongsopitanun W."/>
        </authorList>
    </citation>
    <scope>NUCLEOTIDE SEQUENCE [LARGE SCALE GENOMIC DNA]</scope>
    <source>
        <strain evidence="1 2">J2-2</strain>
    </source>
</reference>
<gene>
    <name evidence="1" type="ORF">KIH74_35235</name>
</gene>
<dbReference type="Proteomes" id="UP001197247">
    <property type="component" value="Unassembled WGS sequence"/>
</dbReference>
<accession>A0ABS5TTW6</accession>
<evidence type="ECO:0000313" key="2">
    <source>
        <dbReference type="Proteomes" id="UP001197247"/>
    </source>
</evidence>
<proteinExistence type="predicted"/>
<dbReference type="EMBL" id="JAHBAY010000026">
    <property type="protein sequence ID" value="MBT0774251.1"/>
    <property type="molecule type" value="Genomic_DNA"/>
</dbReference>
<comment type="caution">
    <text evidence="1">The sequence shown here is derived from an EMBL/GenBank/DDBJ whole genome shotgun (WGS) entry which is preliminary data.</text>
</comment>
<evidence type="ECO:0008006" key="3">
    <source>
        <dbReference type="Google" id="ProtNLM"/>
    </source>
</evidence>